<reference evidence="1 2" key="1">
    <citation type="journal article" date="2012" name="J. Bacteriol.">
        <title>Complete genome sequences of Methylophaga sp. strain JAM1 and Methylophaga sp. strain JAM7.</title>
        <authorList>
            <person name="Villeneuve C."/>
            <person name="Martineau C."/>
            <person name="Mauffrey F."/>
            <person name="Villemur R."/>
        </authorList>
    </citation>
    <scope>NUCLEOTIDE SEQUENCE [LARGE SCALE GENOMIC DNA]</scope>
    <source>
        <strain evidence="1 2">JAM7</strain>
    </source>
</reference>
<protein>
    <recommendedName>
        <fullName evidence="3">Phage protein</fullName>
    </recommendedName>
</protein>
<evidence type="ECO:0008006" key="3">
    <source>
        <dbReference type="Google" id="ProtNLM"/>
    </source>
</evidence>
<name>I1YGG5_METFJ</name>
<dbReference type="STRING" id="754477.Q7C_839"/>
<sequence>MNEPLDTSLIEERLKAQISNDVLQKIGSAADFAAVTSMSGFRIGSAYVILVDESRINPSESDRNRGKQQVRSTFGVITVARNFRGQTGAEAQQELRPFIGLIRTALVGWSPVSPWRPITWEDGKVIDYDKSTLLWADTFTTTHFISNGG</sequence>
<accession>I1YGG5</accession>
<gene>
    <name evidence="1" type="ordered locus">Q7C_839</name>
</gene>
<dbReference type="AlphaFoldDB" id="I1YGG5"/>
<dbReference type="PATRIC" id="fig|754477.3.peg.828"/>
<organism evidence="1 2">
    <name type="scientific">Methylophaga frappieri (strain ATCC BAA-2434 / DSM 25690 / JAM7)</name>
    <dbReference type="NCBI Taxonomy" id="754477"/>
    <lineage>
        <taxon>Bacteria</taxon>
        <taxon>Pseudomonadati</taxon>
        <taxon>Pseudomonadota</taxon>
        <taxon>Gammaproteobacteria</taxon>
        <taxon>Thiotrichales</taxon>
        <taxon>Piscirickettsiaceae</taxon>
        <taxon>Methylophaga</taxon>
    </lineage>
</organism>
<dbReference type="RefSeq" id="WP_014703429.1">
    <property type="nucleotide sequence ID" value="NC_017856.1"/>
</dbReference>
<evidence type="ECO:0000313" key="1">
    <source>
        <dbReference type="EMBL" id="AFJ02008.1"/>
    </source>
</evidence>
<dbReference type="Pfam" id="PF23840">
    <property type="entry name" value="Phage_tail_terminator"/>
    <property type="match status" value="1"/>
</dbReference>
<evidence type="ECO:0000313" key="2">
    <source>
        <dbReference type="Proteomes" id="UP000009145"/>
    </source>
</evidence>
<dbReference type="HOGENOM" id="CLU_1729815_0_0_6"/>
<dbReference type="OrthoDB" id="6166881at2"/>
<dbReference type="Proteomes" id="UP000009145">
    <property type="component" value="Chromosome"/>
</dbReference>
<proteinExistence type="predicted"/>
<dbReference type="KEGG" id="mec:Q7C_839"/>
<dbReference type="EMBL" id="CP003380">
    <property type="protein sequence ID" value="AFJ02008.1"/>
    <property type="molecule type" value="Genomic_DNA"/>
</dbReference>
<dbReference type="eggNOG" id="ENOG50334C9">
    <property type="taxonomic scope" value="Bacteria"/>
</dbReference>
<keyword evidence="2" id="KW-1185">Reference proteome</keyword>
<dbReference type="InterPro" id="IPR056912">
    <property type="entry name" value="Phage_JBD30_tail_term-like"/>
</dbReference>